<evidence type="ECO:0000256" key="3">
    <source>
        <dbReference type="ARBA" id="ARBA00022475"/>
    </source>
</evidence>
<protein>
    <submittedName>
        <fullName evidence="10">Branched-chain amino acid ABC transporter permease</fullName>
    </submittedName>
</protein>
<feature type="transmembrane region" description="Helical" evidence="9">
    <location>
        <begin position="33"/>
        <end position="52"/>
    </location>
</feature>
<keyword evidence="6 9" id="KW-1133">Transmembrane helix</keyword>
<proteinExistence type="inferred from homology"/>
<feature type="transmembrane region" description="Helical" evidence="9">
    <location>
        <begin position="64"/>
        <end position="84"/>
    </location>
</feature>
<evidence type="ECO:0000256" key="8">
    <source>
        <dbReference type="ARBA" id="ARBA00037998"/>
    </source>
</evidence>
<dbReference type="RefSeq" id="WP_137479215.1">
    <property type="nucleotide sequence ID" value="NZ_SZZP01000009.1"/>
</dbReference>
<organism evidence="10 11">
    <name type="scientific">Bradyrhizobium elkanii</name>
    <dbReference type="NCBI Taxonomy" id="29448"/>
    <lineage>
        <taxon>Bacteria</taxon>
        <taxon>Pseudomonadati</taxon>
        <taxon>Pseudomonadota</taxon>
        <taxon>Alphaproteobacteria</taxon>
        <taxon>Hyphomicrobiales</taxon>
        <taxon>Nitrobacteraceae</taxon>
        <taxon>Bradyrhizobium</taxon>
    </lineage>
</organism>
<evidence type="ECO:0000256" key="7">
    <source>
        <dbReference type="ARBA" id="ARBA00023136"/>
    </source>
</evidence>
<evidence type="ECO:0000256" key="4">
    <source>
        <dbReference type="ARBA" id="ARBA00022692"/>
    </source>
</evidence>
<evidence type="ECO:0000313" key="11">
    <source>
        <dbReference type="Proteomes" id="UP000305095"/>
    </source>
</evidence>
<keyword evidence="2" id="KW-0813">Transport</keyword>
<evidence type="ECO:0000256" key="1">
    <source>
        <dbReference type="ARBA" id="ARBA00004651"/>
    </source>
</evidence>
<dbReference type="CDD" id="cd06582">
    <property type="entry name" value="TM_PBP1_LivH_like"/>
    <property type="match status" value="1"/>
</dbReference>
<feature type="transmembrane region" description="Helical" evidence="9">
    <location>
        <begin position="192"/>
        <end position="214"/>
    </location>
</feature>
<dbReference type="GO" id="GO:0022857">
    <property type="term" value="F:transmembrane transporter activity"/>
    <property type="evidence" value="ECO:0007669"/>
    <property type="project" value="InterPro"/>
</dbReference>
<dbReference type="PANTHER" id="PTHR11795:SF445">
    <property type="entry name" value="AMINO ACID ABC TRANSPORTER PERMEASE PROTEIN"/>
    <property type="match status" value="1"/>
</dbReference>
<name>A0A4U6RYV3_BRAEL</name>
<accession>A0A4U6RYV3</accession>
<feature type="transmembrane region" description="Helical" evidence="9">
    <location>
        <begin position="226"/>
        <end position="248"/>
    </location>
</feature>
<dbReference type="GO" id="GO:0005886">
    <property type="term" value="C:plasma membrane"/>
    <property type="evidence" value="ECO:0007669"/>
    <property type="project" value="UniProtKB-SubCell"/>
</dbReference>
<evidence type="ECO:0000313" key="10">
    <source>
        <dbReference type="EMBL" id="TKV80434.1"/>
    </source>
</evidence>
<dbReference type="InterPro" id="IPR001851">
    <property type="entry name" value="ABC_transp_permease"/>
</dbReference>
<dbReference type="AlphaFoldDB" id="A0A4U6RYV3"/>
<keyword evidence="3" id="KW-1003">Cell membrane</keyword>
<keyword evidence="4 9" id="KW-0812">Transmembrane</keyword>
<comment type="caution">
    <text evidence="10">The sequence shown here is derived from an EMBL/GenBank/DDBJ whole genome shotgun (WGS) entry which is preliminary data.</text>
</comment>
<evidence type="ECO:0000256" key="5">
    <source>
        <dbReference type="ARBA" id="ARBA00022970"/>
    </source>
</evidence>
<comment type="subcellular location">
    <subcellularLocation>
        <location evidence="1">Cell membrane</location>
        <topology evidence="1">Multi-pass membrane protein</topology>
    </subcellularLocation>
</comment>
<dbReference type="EMBL" id="SZZP01000009">
    <property type="protein sequence ID" value="TKV80434.1"/>
    <property type="molecule type" value="Genomic_DNA"/>
</dbReference>
<feature type="transmembrane region" description="Helical" evidence="9">
    <location>
        <begin position="6"/>
        <end position="26"/>
    </location>
</feature>
<dbReference type="GO" id="GO:0006865">
    <property type="term" value="P:amino acid transport"/>
    <property type="evidence" value="ECO:0007669"/>
    <property type="project" value="UniProtKB-KW"/>
</dbReference>
<dbReference type="InterPro" id="IPR052157">
    <property type="entry name" value="BCAA_transport_permease"/>
</dbReference>
<keyword evidence="5" id="KW-0029">Amino-acid transport</keyword>
<feature type="transmembrane region" description="Helical" evidence="9">
    <location>
        <begin position="260"/>
        <end position="278"/>
    </location>
</feature>
<dbReference type="Pfam" id="PF02653">
    <property type="entry name" value="BPD_transp_2"/>
    <property type="match status" value="1"/>
</dbReference>
<evidence type="ECO:0000256" key="9">
    <source>
        <dbReference type="SAM" id="Phobius"/>
    </source>
</evidence>
<reference evidence="10 11" key="1">
    <citation type="submission" date="2019-05" db="EMBL/GenBank/DDBJ databases">
        <title>Draft Genome of Bradyrhizobium elkanii strain SEMIA 938, Used in Commercial Inoculants for Lupinus spp. in Brazil.</title>
        <authorList>
            <person name="Hungria M."/>
            <person name="Delamuta J.R.M."/>
            <person name="Ribeiro R.A."/>
            <person name="Nogueira M.A."/>
        </authorList>
    </citation>
    <scope>NUCLEOTIDE SEQUENCE [LARGE SCALE GENOMIC DNA]</scope>
    <source>
        <strain evidence="10 11">Semia 938</strain>
    </source>
</reference>
<sequence>MDIWFIVSNTIVLACIYGTLAIGISITWSSLGLLNLAYGFVFALAGYGAWLFAQHVSTSGPAVLAAGIFAGALGGVIICAIGFIPIHDKPNFTIRGLIATLAINLIGTQFLLWWFGPRSKSLPDIFGNWSMSLPGVVFTADKVGNVVTSVLILAIVLRWMQSSRRGLEIRAMMMNPHAASIVGIGVRRTSFYVMGITGGLAGLAAVLLSQTYYISPFGGLMPMIKGVSIALCGGLGSVRGAVIAAIVLGLNEALTGISIGGRYVLITQFVVIIAILLIRPRGIAGLLDKAREA</sequence>
<keyword evidence="7 9" id="KW-0472">Membrane</keyword>
<dbReference type="PANTHER" id="PTHR11795">
    <property type="entry name" value="BRANCHED-CHAIN AMINO ACID TRANSPORT SYSTEM PERMEASE PROTEIN LIVH"/>
    <property type="match status" value="1"/>
</dbReference>
<evidence type="ECO:0000256" key="2">
    <source>
        <dbReference type="ARBA" id="ARBA00022448"/>
    </source>
</evidence>
<dbReference type="Proteomes" id="UP000305095">
    <property type="component" value="Unassembled WGS sequence"/>
</dbReference>
<comment type="similarity">
    <text evidence="8">Belongs to the binding-protein-dependent transport system permease family. LivHM subfamily.</text>
</comment>
<feature type="transmembrane region" description="Helical" evidence="9">
    <location>
        <begin position="136"/>
        <end position="157"/>
    </location>
</feature>
<gene>
    <name evidence="10" type="ORF">FDV58_16915</name>
</gene>
<evidence type="ECO:0000256" key="6">
    <source>
        <dbReference type="ARBA" id="ARBA00022989"/>
    </source>
</evidence>
<feature type="transmembrane region" description="Helical" evidence="9">
    <location>
        <begin position="96"/>
        <end position="116"/>
    </location>
</feature>